<dbReference type="InterPro" id="IPR052515">
    <property type="entry name" value="Gfo/Idh/MocA_Oxidoreductase"/>
</dbReference>
<dbReference type="Pfam" id="PF22725">
    <property type="entry name" value="GFO_IDH_MocA_C3"/>
    <property type="match status" value="1"/>
</dbReference>
<dbReference type="Gene3D" id="3.30.360.10">
    <property type="entry name" value="Dihydrodipicolinate Reductase, domain 2"/>
    <property type="match status" value="1"/>
</dbReference>
<dbReference type="InterPro" id="IPR036291">
    <property type="entry name" value="NAD(P)-bd_dom_sf"/>
</dbReference>
<dbReference type="SUPFAM" id="SSF51735">
    <property type="entry name" value="NAD(P)-binding Rossmann-fold domains"/>
    <property type="match status" value="1"/>
</dbReference>
<sequence>MKKLRIGIIGNGGIAKAVHLPAYQKMDEVEIVATCDILPHRMDEVEKILGHSIKKYQDYKDLIADPNIDAIDICTPNYLHSIIAIQALKANKHVFCEKPDAISVQEVEEMKKTAEQTHKVLMVMRNNRHLATSKYLKKYIEDGKMGEIYCGRCGWQRRRGIPGKGGWFTTKAQSGGGPLIDLGVHMIDLAIYLMGNPKPVAVSGSTYTKFANDASQS</sequence>
<dbReference type="GO" id="GO:0000166">
    <property type="term" value="F:nucleotide binding"/>
    <property type="evidence" value="ECO:0007669"/>
    <property type="project" value="InterPro"/>
</dbReference>
<dbReference type="PANTHER" id="PTHR43249:SF1">
    <property type="entry name" value="D-GLUCOSIDE 3-DEHYDROGENASE"/>
    <property type="match status" value="1"/>
</dbReference>
<proteinExistence type="predicted"/>
<accession>A0A9D1K9I0</accession>
<evidence type="ECO:0000313" key="4">
    <source>
        <dbReference type="Proteomes" id="UP000886893"/>
    </source>
</evidence>
<organism evidence="3 4">
    <name type="scientific">Candidatus Caccosoma faecigallinarum</name>
    <dbReference type="NCBI Taxonomy" id="2840720"/>
    <lineage>
        <taxon>Bacteria</taxon>
        <taxon>Bacillati</taxon>
        <taxon>Bacillota</taxon>
        <taxon>Bacillota incertae sedis</taxon>
        <taxon>Candidatus Caccosoma</taxon>
    </lineage>
</organism>
<evidence type="ECO:0000259" key="1">
    <source>
        <dbReference type="Pfam" id="PF01408"/>
    </source>
</evidence>
<feature type="domain" description="Gfo/Idh/MocA-like oxidoreductase N-terminal" evidence="1">
    <location>
        <begin position="4"/>
        <end position="123"/>
    </location>
</feature>
<dbReference type="Gene3D" id="3.40.50.720">
    <property type="entry name" value="NAD(P)-binding Rossmann-like Domain"/>
    <property type="match status" value="1"/>
</dbReference>
<protein>
    <submittedName>
        <fullName evidence="3">Gfo/Idh/MocA family oxidoreductase</fullName>
    </submittedName>
</protein>
<dbReference type="PANTHER" id="PTHR43249">
    <property type="entry name" value="UDP-N-ACETYL-2-AMINO-2-DEOXY-D-GLUCURONATE OXIDASE"/>
    <property type="match status" value="1"/>
</dbReference>
<feature type="domain" description="GFO/IDH/MocA-like oxidoreductase" evidence="2">
    <location>
        <begin position="135"/>
        <end position="208"/>
    </location>
</feature>
<reference evidence="3" key="2">
    <citation type="journal article" date="2021" name="PeerJ">
        <title>Extensive microbial diversity within the chicken gut microbiome revealed by metagenomics and culture.</title>
        <authorList>
            <person name="Gilroy R."/>
            <person name="Ravi A."/>
            <person name="Getino M."/>
            <person name="Pursley I."/>
            <person name="Horton D.L."/>
            <person name="Alikhan N.F."/>
            <person name="Baker D."/>
            <person name="Gharbi K."/>
            <person name="Hall N."/>
            <person name="Watson M."/>
            <person name="Adriaenssens E.M."/>
            <person name="Foster-Nyarko E."/>
            <person name="Jarju S."/>
            <person name="Secka A."/>
            <person name="Antonio M."/>
            <person name="Oren A."/>
            <person name="Chaudhuri R.R."/>
            <person name="La Ragione R."/>
            <person name="Hildebrand F."/>
            <person name="Pallen M.J."/>
        </authorList>
    </citation>
    <scope>NUCLEOTIDE SEQUENCE</scope>
    <source>
        <strain evidence="3">14508</strain>
    </source>
</reference>
<dbReference type="SUPFAM" id="SSF55347">
    <property type="entry name" value="Glyceraldehyde-3-phosphate dehydrogenase-like, C-terminal domain"/>
    <property type="match status" value="1"/>
</dbReference>
<dbReference type="InterPro" id="IPR000683">
    <property type="entry name" value="Gfo/Idh/MocA-like_OxRdtase_N"/>
</dbReference>
<evidence type="ECO:0000313" key="3">
    <source>
        <dbReference type="EMBL" id="HIT17232.1"/>
    </source>
</evidence>
<comment type="caution">
    <text evidence="3">The sequence shown here is derived from an EMBL/GenBank/DDBJ whole genome shotgun (WGS) entry which is preliminary data.</text>
</comment>
<dbReference type="AlphaFoldDB" id="A0A9D1K9I0"/>
<feature type="non-terminal residue" evidence="3">
    <location>
        <position position="217"/>
    </location>
</feature>
<dbReference type="InterPro" id="IPR055170">
    <property type="entry name" value="GFO_IDH_MocA-like_dom"/>
</dbReference>
<dbReference type="Proteomes" id="UP000886893">
    <property type="component" value="Unassembled WGS sequence"/>
</dbReference>
<reference evidence="3" key="1">
    <citation type="submission" date="2020-10" db="EMBL/GenBank/DDBJ databases">
        <authorList>
            <person name="Gilroy R."/>
        </authorList>
    </citation>
    <scope>NUCLEOTIDE SEQUENCE</scope>
    <source>
        <strain evidence="3">14508</strain>
    </source>
</reference>
<dbReference type="Pfam" id="PF01408">
    <property type="entry name" value="GFO_IDH_MocA"/>
    <property type="match status" value="1"/>
</dbReference>
<gene>
    <name evidence="3" type="ORF">IAD04_02485</name>
</gene>
<name>A0A9D1K9I0_9FIRM</name>
<evidence type="ECO:0000259" key="2">
    <source>
        <dbReference type="Pfam" id="PF22725"/>
    </source>
</evidence>
<dbReference type="EMBL" id="DVKI01000080">
    <property type="protein sequence ID" value="HIT17232.1"/>
    <property type="molecule type" value="Genomic_DNA"/>
</dbReference>